<name>D6SKM2_9BACT</name>
<proteinExistence type="predicted"/>
<keyword evidence="2" id="KW-1185">Reference proteome</keyword>
<dbReference type="RefSeq" id="WP_008868367.1">
    <property type="nucleotide sequence ID" value="NZ_ACJN02000001.1"/>
</dbReference>
<gene>
    <name evidence="1" type="ORF">Dthio_PD2644</name>
</gene>
<sequence length="133" mass="15118">MHQQSAPSTRPGLEEVKRQFEHWRETRHTRSPIPNHLWASAVSLAQDYSICKIAKVLHLNHSHLKKRVLAEQAQESLQPGPSFVEFELTSSLPCTEYHLETEARDGSKLKMQLKGPDLPNPLEILSAFWSKGA</sequence>
<reference evidence="1" key="1">
    <citation type="submission" date="2010-05" db="EMBL/GenBank/DDBJ databases">
        <title>The draft genome of Desulfonatronospira thiodismutans ASO3-1.</title>
        <authorList>
            <consortium name="US DOE Joint Genome Institute (JGI-PGF)"/>
            <person name="Lucas S."/>
            <person name="Copeland A."/>
            <person name="Lapidus A."/>
            <person name="Cheng J.-F."/>
            <person name="Bruce D."/>
            <person name="Goodwin L."/>
            <person name="Pitluck S."/>
            <person name="Chertkov O."/>
            <person name="Brettin T."/>
            <person name="Detter J.C."/>
            <person name="Han C."/>
            <person name="Land M.L."/>
            <person name="Hauser L."/>
            <person name="Kyrpides N."/>
            <person name="Mikhailova N."/>
            <person name="Muyzer G."/>
            <person name="Woyke T."/>
        </authorList>
    </citation>
    <scope>NUCLEOTIDE SEQUENCE [LARGE SCALE GENOMIC DNA]</scope>
    <source>
        <strain evidence="1">ASO3-1</strain>
    </source>
</reference>
<dbReference type="OrthoDB" id="5427121at2"/>
<dbReference type="eggNOG" id="ENOG5033GEX">
    <property type="taxonomic scope" value="Bacteria"/>
</dbReference>
<evidence type="ECO:0000313" key="2">
    <source>
        <dbReference type="Proteomes" id="UP000005496"/>
    </source>
</evidence>
<dbReference type="Proteomes" id="UP000005496">
    <property type="component" value="Unassembled WGS sequence"/>
</dbReference>
<protein>
    <submittedName>
        <fullName evidence="1">Uncharacterized protein</fullName>
    </submittedName>
</protein>
<dbReference type="EMBL" id="ACJN02000001">
    <property type="protein sequence ID" value="EFI35233.1"/>
    <property type="molecule type" value="Genomic_DNA"/>
</dbReference>
<comment type="caution">
    <text evidence="1">The sequence shown here is derived from an EMBL/GenBank/DDBJ whole genome shotgun (WGS) entry which is preliminary data.</text>
</comment>
<dbReference type="AlphaFoldDB" id="D6SKM2"/>
<accession>D6SKM2</accession>
<evidence type="ECO:0000313" key="1">
    <source>
        <dbReference type="EMBL" id="EFI35233.1"/>
    </source>
</evidence>
<organism evidence="1 2">
    <name type="scientific">Desulfonatronospira thiodismutans ASO3-1</name>
    <dbReference type="NCBI Taxonomy" id="555779"/>
    <lineage>
        <taxon>Bacteria</taxon>
        <taxon>Pseudomonadati</taxon>
        <taxon>Thermodesulfobacteriota</taxon>
        <taxon>Desulfovibrionia</taxon>
        <taxon>Desulfovibrionales</taxon>
        <taxon>Desulfonatronovibrionaceae</taxon>
        <taxon>Desulfonatronospira</taxon>
    </lineage>
</organism>